<dbReference type="OrthoDB" id="115435at2759"/>
<keyword evidence="4" id="KW-1185">Reference proteome</keyword>
<comment type="caution">
    <text evidence="3">The sequence shown here is derived from an EMBL/GenBank/DDBJ whole genome shotgun (WGS) entry which is preliminary data.</text>
</comment>
<dbReference type="SUPFAM" id="SSF56672">
    <property type="entry name" value="DNA/RNA polymerases"/>
    <property type="match status" value="1"/>
</dbReference>
<dbReference type="InterPro" id="IPR041577">
    <property type="entry name" value="RT_RNaseH_2"/>
</dbReference>
<sequence>MTLRRFLGLASFFRRFIPNYAIKARYLTQLTKANEIFKWEKVPEESFETLKRELMIQPILALYNPEAKTKVHTDACASGIAGMLLQLGSDNKWHLVYCVSKKTTETETKIPYK</sequence>
<dbReference type="Proteomes" id="UP000499080">
    <property type="component" value="Unassembled WGS sequence"/>
</dbReference>
<dbReference type="EC" id="2.7.7.49" evidence="1"/>
<dbReference type="Pfam" id="PF17919">
    <property type="entry name" value="RT_RNaseH_2"/>
    <property type="match status" value="1"/>
</dbReference>
<dbReference type="EMBL" id="BGPR01000435">
    <property type="protein sequence ID" value="GBM20007.1"/>
    <property type="molecule type" value="Genomic_DNA"/>
</dbReference>
<dbReference type="AlphaFoldDB" id="A0A4Y2DUL6"/>
<reference evidence="3 4" key="1">
    <citation type="journal article" date="2019" name="Sci. Rep.">
        <title>Orb-weaving spider Araneus ventricosus genome elucidates the spidroin gene catalogue.</title>
        <authorList>
            <person name="Kono N."/>
            <person name="Nakamura H."/>
            <person name="Ohtoshi R."/>
            <person name="Moran D.A.P."/>
            <person name="Shinohara A."/>
            <person name="Yoshida Y."/>
            <person name="Fujiwara M."/>
            <person name="Mori M."/>
            <person name="Tomita M."/>
            <person name="Arakawa K."/>
        </authorList>
    </citation>
    <scope>NUCLEOTIDE SEQUENCE [LARGE SCALE GENOMIC DNA]</scope>
</reference>
<dbReference type="PANTHER" id="PTHR34072:SF52">
    <property type="entry name" value="RIBONUCLEASE H"/>
    <property type="match status" value="1"/>
</dbReference>
<dbReference type="InterPro" id="IPR043128">
    <property type="entry name" value="Rev_trsase/Diguanyl_cyclase"/>
</dbReference>
<dbReference type="GO" id="GO:0003964">
    <property type="term" value="F:RNA-directed DNA polymerase activity"/>
    <property type="evidence" value="ECO:0007669"/>
    <property type="project" value="UniProtKB-EC"/>
</dbReference>
<dbReference type="FunFam" id="3.30.70.270:FF:000020">
    <property type="entry name" value="Transposon Tf2-6 polyprotein-like Protein"/>
    <property type="match status" value="1"/>
</dbReference>
<evidence type="ECO:0000313" key="3">
    <source>
        <dbReference type="EMBL" id="GBM20007.1"/>
    </source>
</evidence>
<name>A0A4Y2DUL6_ARAVE</name>
<proteinExistence type="predicted"/>
<evidence type="ECO:0000256" key="1">
    <source>
        <dbReference type="ARBA" id="ARBA00012493"/>
    </source>
</evidence>
<dbReference type="PANTHER" id="PTHR34072">
    <property type="entry name" value="ENZYMATIC POLYPROTEIN-RELATED"/>
    <property type="match status" value="1"/>
</dbReference>
<dbReference type="Gene3D" id="3.30.70.270">
    <property type="match status" value="1"/>
</dbReference>
<feature type="domain" description="Reverse transcriptase/retrotransposon-derived protein RNase H-like" evidence="2">
    <location>
        <begin position="39"/>
        <end position="110"/>
    </location>
</feature>
<protein>
    <recommendedName>
        <fullName evidence="1">RNA-directed DNA polymerase</fullName>
        <ecNumber evidence="1">2.7.7.49</ecNumber>
    </recommendedName>
</protein>
<dbReference type="InterPro" id="IPR043502">
    <property type="entry name" value="DNA/RNA_pol_sf"/>
</dbReference>
<gene>
    <name evidence="3" type="ORF">AVEN_77926_1</name>
</gene>
<evidence type="ECO:0000313" key="4">
    <source>
        <dbReference type="Proteomes" id="UP000499080"/>
    </source>
</evidence>
<evidence type="ECO:0000259" key="2">
    <source>
        <dbReference type="Pfam" id="PF17919"/>
    </source>
</evidence>
<accession>A0A4Y2DUL6</accession>
<organism evidence="3 4">
    <name type="scientific">Araneus ventricosus</name>
    <name type="common">Orbweaver spider</name>
    <name type="synonym">Epeira ventricosa</name>
    <dbReference type="NCBI Taxonomy" id="182803"/>
    <lineage>
        <taxon>Eukaryota</taxon>
        <taxon>Metazoa</taxon>
        <taxon>Ecdysozoa</taxon>
        <taxon>Arthropoda</taxon>
        <taxon>Chelicerata</taxon>
        <taxon>Arachnida</taxon>
        <taxon>Araneae</taxon>
        <taxon>Araneomorphae</taxon>
        <taxon>Entelegynae</taxon>
        <taxon>Araneoidea</taxon>
        <taxon>Araneidae</taxon>
        <taxon>Araneus</taxon>
    </lineage>
</organism>